<evidence type="ECO:0000256" key="5">
    <source>
        <dbReference type="ARBA" id="ARBA00022679"/>
    </source>
</evidence>
<evidence type="ECO:0000256" key="6">
    <source>
        <dbReference type="ARBA" id="ARBA00022691"/>
    </source>
</evidence>
<dbReference type="InterPro" id="IPR041698">
    <property type="entry name" value="Methyltransf_25"/>
</dbReference>
<dbReference type="GO" id="GO:0042054">
    <property type="term" value="F:histone methyltransferase activity"/>
    <property type="evidence" value="ECO:0007669"/>
    <property type="project" value="TreeGrafter"/>
</dbReference>
<dbReference type="PROSITE" id="PS51678">
    <property type="entry name" value="SAM_MT_PRMT"/>
    <property type="match status" value="1"/>
</dbReference>
<evidence type="ECO:0000313" key="14">
    <source>
        <dbReference type="Proteomes" id="UP001212411"/>
    </source>
</evidence>
<evidence type="ECO:0000259" key="12">
    <source>
        <dbReference type="Pfam" id="PF22528"/>
    </source>
</evidence>
<comment type="subcellular location">
    <subcellularLocation>
        <location evidence="1">Nucleus</location>
    </subcellularLocation>
</comment>
<name>A0AAE9WDE3_9SCHI</name>
<dbReference type="Pfam" id="PF13649">
    <property type="entry name" value="Methyltransf_25"/>
    <property type="match status" value="1"/>
</dbReference>
<gene>
    <name evidence="13" type="primary">rmt1</name>
    <name evidence="13" type="ORF">SOMG_03475</name>
</gene>
<dbReference type="AlphaFoldDB" id="A0AAE9WDE3"/>
<organism evidence="13 14">
    <name type="scientific">Schizosaccharomyces osmophilus</name>
    <dbReference type="NCBI Taxonomy" id="2545709"/>
    <lineage>
        <taxon>Eukaryota</taxon>
        <taxon>Fungi</taxon>
        <taxon>Dikarya</taxon>
        <taxon>Ascomycota</taxon>
        <taxon>Taphrinomycotina</taxon>
        <taxon>Schizosaccharomycetes</taxon>
        <taxon>Schizosaccharomycetales</taxon>
        <taxon>Schizosaccharomycetaceae</taxon>
        <taxon>Schizosaccharomyces</taxon>
    </lineage>
</organism>
<dbReference type="InterPro" id="IPR029063">
    <property type="entry name" value="SAM-dependent_MTases_sf"/>
</dbReference>
<keyword evidence="5 10" id="KW-0808">Transferase</keyword>
<dbReference type="EMBL" id="CP115612">
    <property type="protein sequence ID" value="WBW73524.1"/>
    <property type="molecule type" value="Genomic_DNA"/>
</dbReference>
<dbReference type="EC" id="2.1.1.319" evidence="2"/>
<proteinExistence type="predicted"/>
<comment type="catalytic activity">
    <reaction evidence="9">
        <text>L-arginyl-[protein] + S-adenosyl-L-methionine = N(omega)-methyl-L-arginyl-[protein] + S-adenosyl-L-homocysteine + H(+)</text>
        <dbReference type="Rhea" id="RHEA:48100"/>
        <dbReference type="Rhea" id="RHEA-COMP:10532"/>
        <dbReference type="Rhea" id="RHEA-COMP:11990"/>
        <dbReference type="ChEBI" id="CHEBI:15378"/>
        <dbReference type="ChEBI" id="CHEBI:29965"/>
        <dbReference type="ChEBI" id="CHEBI:57856"/>
        <dbReference type="ChEBI" id="CHEBI:59789"/>
        <dbReference type="ChEBI" id="CHEBI:65280"/>
    </reaction>
    <physiologicalReaction direction="left-to-right" evidence="9">
        <dbReference type="Rhea" id="RHEA:48101"/>
    </physiologicalReaction>
</comment>
<dbReference type="SUPFAM" id="SSF53335">
    <property type="entry name" value="S-adenosyl-L-methionine-dependent methyltransferases"/>
    <property type="match status" value="1"/>
</dbReference>
<dbReference type="FunFam" id="3.40.50.150:FF:000034">
    <property type="entry name" value="Protein arginine N-methyltransferase 3"/>
    <property type="match status" value="1"/>
</dbReference>
<evidence type="ECO:0000256" key="7">
    <source>
        <dbReference type="ARBA" id="ARBA00023242"/>
    </source>
</evidence>
<dbReference type="Proteomes" id="UP001212411">
    <property type="component" value="Chromosome 2"/>
</dbReference>
<evidence type="ECO:0000256" key="2">
    <source>
        <dbReference type="ARBA" id="ARBA00011925"/>
    </source>
</evidence>
<dbReference type="PANTHER" id="PTHR11006:SF53">
    <property type="entry name" value="PROTEIN ARGININE N-METHYLTRANSFERASE 3"/>
    <property type="match status" value="1"/>
</dbReference>
<evidence type="ECO:0000256" key="9">
    <source>
        <dbReference type="ARBA" id="ARBA00049303"/>
    </source>
</evidence>
<dbReference type="GO" id="GO:0005634">
    <property type="term" value="C:nucleus"/>
    <property type="evidence" value="ECO:0007669"/>
    <property type="project" value="UniProtKB-SubCell"/>
</dbReference>
<evidence type="ECO:0000256" key="4">
    <source>
        <dbReference type="ARBA" id="ARBA00022603"/>
    </source>
</evidence>
<evidence type="ECO:0000259" key="11">
    <source>
        <dbReference type="Pfam" id="PF13649"/>
    </source>
</evidence>
<dbReference type="InterPro" id="IPR025799">
    <property type="entry name" value="Arg_MeTrfase"/>
</dbReference>
<comment type="catalytic activity">
    <reaction evidence="8">
        <text>L-arginyl-[protein] + 2 S-adenosyl-L-methionine = N(omega),N(omega)-dimethyl-L-arginyl-[protein] + 2 S-adenosyl-L-homocysteine + 2 H(+)</text>
        <dbReference type="Rhea" id="RHEA:48096"/>
        <dbReference type="Rhea" id="RHEA-COMP:10532"/>
        <dbReference type="Rhea" id="RHEA-COMP:11991"/>
        <dbReference type="ChEBI" id="CHEBI:15378"/>
        <dbReference type="ChEBI" id="CHEBI:29965"/>
        <dbReference type="ChEBI" id="CHEBI:57856"/>
        <dbReference type="ChEBI" id="CHEBI:59789"/>
        <dbReference type="ChEBI" id="CHEBI:61897"/>
        <dbReference type="EC" id="2.1.1.319"/>
    </reaction>
    <physiologicalReaction direction="left-to-right" evidence="8">
        <dbReference type="Rhea" id="RHEA:48097"/>
    </physiologicalReaction>
</comment>
<keyword evidence="4 10" id="KW-0489">Methyltransferase</keyword>
<dbReference type="GO" id="GO:0032259">
    <property type="term" value="P:methylation"/>
    <property type="evidence" value="ECO:0007669"/>
    <property type="project" value="UniProtKB-KW"/>
</dbReference>
<keyword evidence="7" id="KW-0539">Nucleus</keyword>
<dbReference type="GO" id="GO:0035242">
    <property type="term" value="F:protein-arginine omega-N asymmetric methyltransferase activity"/>
    <property type="evidence" value="ECO:0007669"/>
    <property type="project" value="UniProtKB-EC"/>
</dbReference>
<dbReference type="FunFam" id="2.70.160.11:FF:000001">
    <property type="entry name" value="Blast:Protein arginine N-methyltransferase 1"/>
    <property type="match status" value="1"/>
</dbReference>
<dbReference type="PANTHER" id="PTHR11006">
    <property type="entry name" value="PROTEIN ARGININE N-METHYLTRANSFERASE"/>
    <property type="match status" value="1"/>
</dbReference>
<evidence type="ECO:0000256" key="1">
    <source>
        <dbReference type="ARBA" id="ARBA00004123"/>
    </source>
</evidence>
<dbReference type="Pfam" id="PF22528">
    <property type="entry name" value="PRMT_C"/>
    <property type="match status" value="1"/>
</dbReference>
<dbReference type="GeneID" id="80876954"/>
<dbReference type="InterPro" id="IPR055135">
    <property type="entry name" value="PRMT_dom"/>
</dbReference>
<accession>A0AAE9WDE3</accession>
<dbReference type="KEGG" id="som:SOMG_03475"/>
<dbReference type="CDD" id="cd02440">
    <property type="entry name" value="AdoMet_MTases"/>
    <property type="match status" value="1"/>
</dbReference>
<keyword evidence="3" id="KW-0597">Phosphoprotein</keyword>
<protein>
    <recommendedName>
        <fullName evidence="2">type I protein arginine methyltransferase</fullName>
        <ecNumber evidence="2">2.1.1.319</ecNumber>
    </recommendedName>
</protein>
<evidence type="ECO:0000256" key="8">
    <source>
        <dbReference type="ARBA" id="ARBA00047384"/>
    </source>
</evidence>
<reference evidence="13 14" key="1">
    <citation type="journal article" date="2023" name="G3 (Bethesda)">
        <title>A high-quality reference genome for the fission yeast Schizosaccharomyces osmophilus.</title>
        <authorList>
            <person name="Jia G.S."/>
            <person name="Zhang W.C."/>
            <person name="Liang Y."/>
            <person name="Liu X.H."/>
            <person name="Rhind N."/>
            <person name="Pidoux A."/>
            <person name="Brysch-Herzberg M."/>
            <person name="Du L.L."/>
        </authorList>
    </citation>
    <scope>NUCLEOTIDE SEQUENCE [LARGE SCALE GENOMIC DNA]</scope>
    <source>
        <strain evidence="13 14">CBS 15793</strain>
    </source>
</reference>
<keyword evidence="14" id="KW-1185">Reference proteome</keyword>
<evidence type="ECO:0000313" key="13">
    <source>
        <dbReference type="EMBL" id="WBW73524.1"/>
    </source>
</evidence>
<evidence type="ECO:0000256" key="3">
    <source>
        <dbReference type="ARBA" id="ARBA00022553"/>
    </source>
</evidence>
<dbReference type="Gene3D" id="2.70.160.11">
    <property type="entry name" value="Hnrnp arginine n-methyltransferase1"/>
    <property type="match status" value="1"/>
</dbReference>
<evidence type="ECO:0000256" key="10">
    <source>
        <dbReference type="PROSITE-ProRule" id="PRU01015"/>
    </source>
</evidence>
<dbReference type="RefSeq" id="XP_056037767.1">
    <property type="nucleotide sequence ID" value="XM_056182265.1"/>
</dbReference>
<feature type="domain" description="Methyltransferase" evidence="11">
    <location>
        <begin position="58"/>
        <end position="155"/>
    </location>
</feature>
<feature type="domain" description="Protein arginine N-methyltransferase" evidence="12">
    <location>
        <begin position="161"/>
        <end position="322"/>
    </location>
</feature>
<dbReference type="Gene3D" id="3.40.50.150">
    <property type="entry name" value="Vaccinia Virus protein VP39"/>
    <property type="match status" value="1"/>
</dbReference>
<sequence>MSQANAQEQENGLTAKVNYFDSYSHWGIHEEMLKDDVRTLSYRDAIMQNPHLFRDKVVLDVGCGTGILSMFCARAGAKHVYGIDMSEIIHKAREIVHINKLSDRITLMKGKMEDIQLPVEKVDIIVSEWMGYFLLYESMLDTVLLARDRYLAPGGLMFPDRTKLLVAAIEDAEYKDEKIGFWDDVYGFDFSPIKRDVWKEPLVDNVDRIAVNTNTCEILNIDLTTVKKEDLAFSSPFEIAATRNDYVHAFLAWFDVEFSACHKPLSFSTGPFSRYTHWKQVVFYTHKDLTVKTGEVIRGNITCKPAEGNHRELDIGISYTFEPKDGEREAVSEDMSYRMC</sequence>
<keyword evidence="6 10" id="KW-0949">S-adenosyl-L-methionine</keyword>